<feature type="compositionally biased region" description="Low complexity" evidence="7">
    <location>
        <begin position="656"/>
        <end position="682"/>
    </location>
</feature>
<protein>
    <recommendedName>
        <fullName evidence="8">Protein kinase domain-containing protein</fullName>
    </recommendedName>
</protein>
<dbReference type="InterPro" id="IPR000719">
    <property type="entry name" value="Prot_kinase_dom"/>
</dbReference>
<dbReference type="Proteomes" id="UP001189429">
    <property type="component" value="Unassembled WGS sequence"/>
</dbReference>
<evidence type="ECO:0000259" key="8">
    <source>
        <dbReference type="PROSITE" id="PS50011"/>
    </source>
</evidence>
<evidence type="ECO:0000313" key="10">
    <source>
        <dbReference type="Proteomes" id="UP001189429"/>
    </source>
</evidence>
<keyword evidence="3 6" id="KW-0547">Nucleotide-binding</keyword>
<dbReference type="PANTHER" id="PTHR24346:SF82">
    <property type="entry name" value="KP78A-RELATED"/>
    <property type="match status" value="1"/>
</dbReference>
<evidence type="ECO:0000256" key="2">
    <source>
        <dbReference type="ARBA" id="ARBA00022679"/>
    </source>
</evidence>
<feature type="domain" description="Protein kinase" evidence="8">
    <location>
        <begin position="137"/>
        <end position="414"/>
    </location>
</feature>
<keyword evidence="2" id="KW-0808">Transferase</keyword>
<accession>A0ABN9TEQ6</accession>
<feature type="compositionally biased region" description="Low complexity" evidence="7">
    <location>
        <begin position="601"/>
        <end position="649"/>
    </location>
</feature>
<dbReference type="InterPro" id="IPR017441">
    <property type="entry name" value="Protein_kinase_ATP_BS"/>
</dbReference>
<dbReference type="SUPFAM" id="SSF56112">
    <property type="entry name" value="Protein kinase-like (PK-like)"/>
    <property type="match status" value="1"/>
</dbReference>
<feature type="binding site" evidence="6">
    <location>
        <position position="166"/>
    </location>
    <ligand>
        <name>ATP</name>
        <dbReference type="ChEBI" id="CHEBI:30616"/>
    </ligand>
</feature>
<evidence type="ECO:0000313" key="9">
    <source>
        <dbReference type="EMBL" id="CAK0844280.1"/>
    </source>
</evidence>
<dbReference type="InterPro" id="IPR011009">
    <property type="entry name" value="Kinase-like_dom_sf"/>
</dbReference>
<feature type="region of interest" description="Disordered" evidence="7">
    <location>
        <begin position="403"/>
        <end position="725"/>
    </location>
</feature>
<dbReference type="SMART" id="SM00220">
    <property type="entry name" value="S_TKc"/>
    <property type="match status" value="1"/>
</dbReference>
<comment type="caution">
    <text evidence="9">The sequence shown here is derived from an EMBL/GenBank/DDBJ whole genome shotgun (WGS) entry which is preliminary data.</text>
</comment>
<dbReference type="PROSITE" id="PS00107">
    <property type="entry name" value="PROTEIN_KINASE_ATP"/>
    <property type="match status" value="1"/>
</dbReference>
<keyword evidence="5 6" id="KW-0067">ATP-binding</keyword>
<organism evidence="9 10">
    <name type="scientific">Prorocentrum cordatum</name>
    <dbReference type="NCBI Taxonomy" id="2364126"/>
    <lineage>
        <taxon>Eukaryota</taxon>
        <taxon>Sar</taxon>
        <taxon>Alveolata</taxon>
        <taxon>Dinophyceae</taxon>
        <taxon>Prorocentrales</taxon>
        <taxon>Prorocentraceae</taxon>
        <taxon>Prorocentrum</taxon>
    </lineage>
</organism>
<reference evidence="9" key="1">
    <citation type="submission" date="2023-10" db="EMBL/GenBank/DDBJ databases">
        <authorList>
            <person name="Chen Y."/>
            <person name="Shah S."/>
            <person name="Dougan E. K."/>
            <person name="Thang M."/>
            <person name="Chan C."/>
        </authorList>
    </citation>
    <scope>NUCLEOTIDE SEQUENCE [LARGE SCALE GENOMIC DNA]</scope>
</reference>
<feature type="compositionally biased region" description="Low complexity" evidence="7">
    <location>
        <begin position="545"/>
        <end position="556"/>
    </location>
</feature>
<dbReference type="InterPro" id="IPR008271">
    <property type="entry name" value="Ser/Thr_kinase_AS"/>
</dbReference>
<gene>
    <name evidence="9" type="ORF">PCOR1329_LOCUS38417</name>
</gene>
<keyword evidence="1" id="KW-0723">Serine/threonine-protein kinase</keyword>
<dbReference type="PROSITE" id="PS00108">
    <property type="entry name" value="PROTEIN_KINASE_ST"/>
    <property type="match status" value="1"/>
</dbReference>
<sequence>MSLREQRSRLRPRTRPSAQHLEWGRAVLREGRLAEESRAIFLRHAAPARPGQGPAARALPSEALPHAAAELDAALGTCGSVCYLRHHAESVCGRPLAEEDFEELFWNMLWGVQKEFCQAVSREHAATRQEAPPRDAYRFERTLGSGTYGTVKLAREKATGARRAVKMISKSAHHQDCEIEHLLFLDHPHVVKLYEHYEDQSYVYLVMDYCSGGDLHSTISESRGACCLLPERFVSDVLRQVLMAIAHVHSHGIVHLDLKAANIMLTPSRSTLPPCRGEQEGRILANVHEKPHVMVIDLGVAQVFQPGNFRSRKPRGTPCTMAPEAWSGEFTPRADVWSCGVVLFELLALRLPFDCPCEHQGASAYWGARPAPPWARLRAASSDAVGMCRRMLVFDRLQPPLRGGVPGGVLRAARRRRRRGAAASRGGAAARRRAPAQHPPQQRGALHREGVAFEPAAHHQAPLRGARRLPHGAPEPGPRRGRPGGVRRRGRRRPRGRCGHGPQQGRGRGLDRVRGRLPRPRGRGVRGGPLAPLPPGRRRRRRAPEPAGRLGAAPGLPRRRPAGRAGAGRVRRPRGPHRRGRAPGLAGLPRPLPGRRRPGRGPEQARAGGAAAGRRPGAGARAPRPGPAGALAGASGHAGRAAGAAAAAAGGDGLHGPRQVRGGPGQAPQRPGPGRARGAAPGRRPREVRLPTPRSAPALPAAWAAPPPPRPTAKPLSGSPPRRPA</sequence>
<evidence type="ECO:0000256" key="6">
    <source>
        <dbReference type="PROSITE-ProRule" id="PRU10141"/>
    </source>
</evidence>
<dbReference type="EMBL" id="CAUYUJ010014651">
    <property type="protein sequence ID" value="CAK0844280.1"/>
    <property type="molecule type" value="Genomic_DNA"/>
</dbReference>
<feature type="compositionally biased region" description="Basic residues" evidence="7">
    <location>
        <begin position="479"/>
        <end position="498"/>
    </location>
</feature>
<keyword evidence="10" id="KW-1185">Reference proteome</keyword>
<feature type="compositionally biased region" description="Basic residues" evidence="7">
    <location>
        <begin position="515"/>
        <end position="524"/>
    </location>
</feature>
<evidence type="ECO:0000256" key="7">
    <source>
        <dbReference type="SAM" id="MobiDB-lite"/>
    </source>
</evidence>
<dbReference type="PROSITE" id="PS50011">
    <property type="entry name" value="PROTEIN_KINASE_DOM"/>
    <property type="match status" value="1"/>
</dbReference>
<dbReference type="PANTHER" id="PTHR24346">
    <property type="entry name" value="MAP/MICROTUBULE AFFINITY-REGULATING KINASE"/>
    <property type="match status" value="1"/>
</dbReference>
<name>A0ABN9TEQ6_9DINO</name>
<keyword evidence="4" id="KW-0418">Kinase</keyword>
<evidence type="ECO:0000256" key="1">
    <source>
        <dbReference type="ARBA" id="ARBA00022527"/>
    </source>
</evidence>
<proteinExistence type="predicted"/>
<evidence type="ECO:0000256" key="3">
    <source>
        <dbReference type="ARBA" id="ARBA00022741"/>
    </source>
</evidence>
<dbReference type="Gene3D" id="1.10.510.10">
    <property type="entry name" value="Transferase(Phosphotransferase) domain 1"/>
    <property type="match status" value="1"/>
</dbReference>
<evidence type="ECO:0000256" key="5">
    <source>
        <dbReference type="ARBA" id="ARBA00022840"/>
    </source>
</evidence>
<feature type="compositionally biased region" description="Basic residues" evidence="7">
    <location>
        <begin position="569"/>
        <end position="581"/>
    </location>
</feature>
<evidence type="ECO:0000256" key="4">
    <source>
        <dbReference type="ARBA" id="ARBA00022777"/>
    </source>
</evidence>
<dbReference type="Pfam" id="PF00069">
    <property type="entry name" value="Pkinase"/>
    <property type="match status" value="1"/>
</dbReference>
<feature type="compositionally biased region" description="Low complexity" evidence="7">
    <location>
        <begin position="693"/>
        <end position="704"/>
    </location>
</feature>